<dbReference type="Proteomes" id="UP001214043">
    <property type="component" value="Chromosome"/>
</dbReference>
<keyword evidence="1" id="KW-0472">Membrane</keyword>
<evidence type="ECO:0000256" key="1">
    <source>
        <dbReference type="SAM" id="Phobius"/>
    </source>
</evidence>
<keyword evidence="1" id="KW-1133">Transmembrane helix</keyword>
<dbReference type="RefSeq" id="WP_274494769.1">
    <property type="nucleotide sequence ID" value="NZ_CP118166.1"/>
</dbReference>
<reference evidence="2" key="1">
    <citation type="submission" date="2023-02" db="EMBL/GenBank/DDBJ databases">
        <title>Genome sequence of Hyphococcus flavus.</title>
        <authorList>
            <person name="Rong J.-C."/>
            <person name="Zhao Q."/>
            <person name="Yi M."/>
            <person name="Wu J.-Y."/>
        </authorList>
    </citation>
    <scope>NUCLEOTIDE SEQUENCE</scope>
    <source>
        <strain evidence="2">MCCC 1K03223</strain>
    </source>
</reference>
<dbReference type="PIRSF" id="PIRSF033239">
    <property type="entry name" value="ExoD"/>
    <property type="match status" value="1"/>
</dbReference>
<keyword evidence="3" id="KW-1185">Reference proteome</keyword>
<proteinExistence type="predicted"/>
<feature type="transmembrane region" description="Helical" evidence="1">
    <location>
        <begin position="184"/>
        <end position="203"/>
    </location>
</feature>
<dbReference type="KEGG" id="hfl:PUV54_06370"/>
<evidence type="ECO:0000313" key="3">
    <source>
        <dbReference type="Proteomes" id="UP001214043"/>
    </source>
</evidence>
<dbReference type="Pfam" id="PF06055">
    <property type="entry name" value="ExoD"/>
    <property type="match status" value="1"/>
</dbReference>
<evidence type="ECO:0000313" key="2">
    <source>
        <dbReference type="EMBL" id="WDI32821.1"/>
    </source>
</evidence>
<dbReference type="InterPro" id="IPR010331">
    <property type="entry name" value="ExoD"/>
</dbReference>
<dbReference type="PANTHER" id="PTHR41795">
    <property type="entry name" value="EXOPOLYSACCHARIDE SYNTHESIS PROTEIN"/>
    <property type="match status" value="1"/>
</dbReference>
<feature type="transmembrane region" description="Helical" evidence="1">
    <location>
        <begin position="140"/>
        <end position="160"/>
    </location>
</feature>
<feature type="transmembrane region" description="Helical" evidence="1">
    <location>
        <begin position="53"/>
        <end position="73"/>
    </location>
</feature>
<dbReference type="EMBL" id="CP118166">
    <property type="protein sequence ID" value="WDI32821.1"/>
    <property type="molecule type" value="Genomic_DNA"/>
</dbReference>
<protein>
    <submittedName>
        <fullName evidence="2">Exopolysaccharide biosynthesis protein</fullName>
    </submittedName>
</protein>
<dbReference type="PANTHER" id="PTHR41795:SF1">
    <property type="entry name" value="EXOPOLYSACCHARIDE SYNTHESIS PROTEIN"/>
    <property type="match status" value="1"/>
</dbReference>
<dbReference type="AlphaFoldDB" id="A0AAE9ZDZ8"/>
<keyword evidence="1" id="KW-0812">Transmembrane</keyword>
<gene>
    <name evidence="2" type="ORF">PUV54_06370</name>
</gene>
<accession>A0AAE9ZDZ8</accession>
<organism evidence="2 3">
    <name type="scientific">Hyphococcus flavus</name>
    <dbReference type="NCBI Taxonomy" id="1866326"/>
    <lineage>
        <taxon>Bacteria</taxon>
        <taxon>Pseudomonadati</taxon>
        <taxon>Pseudomonadota</taxon>
        <taxon>Alphaproteobacteria</taxon>
        <taxon>Parvularculales</taxon>
        <taxon>Parvularculaceae</taxon>
        <taxon>Hyphococcus</taxon>
    </lineage>
</organism>
<name>A0AAE9ZDZ8_9PROT</name>
<sequence length="219" mass="23533">MTAADGQPAAPMRGATRVLQDVLDKLRLQSSATATEKQTARLGDVVENLDERAFGFLLLLLALPCCLPFVYLLPQIVALPMLALAGQLAAGGRHPWLPKKLHERSFSLDAFQSVLTRAEKYVGWVERIATPRLKPVTGRVGVRLVGGLALIPIASILTPLPSTNTVPGIGVAIMALGLIERDGVLVILGLLLGFMWVFLLLFLGAEAVDLIRGWIAART</sequence>